<dbReference type="RefSeq" id="WP_307685376.1">
    <property type="nucleotide sequence ID" value="NZ_JAUSRD010000007.1"/>
</dbReference>
<evidence type="ECO:0000256" key="1">
    <source>
        <dbReference type="SAM" id="Phobius"/>
    </source>
</evidence>
<comment type="caution">
    <text evidence="2">The sequence shown here is derived from an EMBL/GenBank/DDBJ whole genome shotgun (WGS) entry which is preliminary data.</text>
</comment>
<reference evidence="2" key="1">
    <citation type="submission" date="2023-07" db="EMBL/GenBank/DDBJ databases">
        <title>Sorghum-associated microbial communities from plants grown in Nebraska, USA.</title>
        <authorList>
            <person name="Schachtman D."/>
        </authorList>
    </citation>
    <scope>NUCLEOTIDE SEQUENCE</scope>
    <source>
        <strain evidence="2">DS3754</strain>
    </source>
</reference>
<feature type="transmembrane region" description="Helical" evidence="1">
    <location>
        <begin position="91"/>
        <end position="108"/>
    </location>
</feature>
<keyword evidence="1" id="KW-0472">Membrane</keyword>
<sequence>MKSRKISGFWEAGLLIFIFVYVYQTPIVPKIIYPLVELFILLIFLLLRGQKWMLIFSQLKMENALVALIIFLSVLRDGLSGEAVYIDRFLAWWFQAYIFGAVVVYFLVRYRSTEDEDFPRAVYITGVLSACITLILYFSPSLDDYYKSIQLDSYYEVYSNFDLRYRAYGFSENLTFTYGYLLGVFAGYSLLKIEKNFLFILPTVICLAGAALNARIGFISFFVFLLIHLCLGGTLKKTVKILGFISIFCGLFYILNIDIGEQGEWVAAFFKEFANFFASNNNSQDQGTFDLIFGSFIVWPNGISEWLFGSGRSLFLDERTNTDLGVFLQLNYGGMFFLLVILIFSVYTSWRIFKIMTRRHWFPYIYTFSVFFLNFKGFLFAATPGGRLLFVLYAYYVIKKSRIDHKIRPTIDTDEKPKLLPV</sequence>
<keyword evidence="1" id="KW-0812">Transmembrane</keyword>
<evidence type="ECO:0000313" key="3">
    <source>
        <dbReference type="Proteomes" id="UP001242045"/>
    </source>
</evidence>
<proteinExistence type="predicted"/>
<organism evidence="2 3">
    <name type="scientific">Variovorax boronicumulans</name>
    <dbReference type="NCBI Taxonomy" id="436515"/>
    <lineage>
        <taxon>Bacteria</taxon>
        <taxon>Pseudomonadati</taxon>
        <taxon>Pseudomonadota</taxon>
        <taxon>Betaproteobacteria</taxon>
        <taxon>Burkholderiales</taxon>
        <taxon>Comamonadaceae</taxon>
        <taxon>Variovorax</taxon>
    </lineage>
</organism>
<feature type="transmembrane region" description="Helical" evidence="1">
    <location>
        <begin position="365"/>
        <end position="398"/>
    </location>
</feature>
<gene>
    <name evidence="2" type="ORF">J2W31_003298</name>
</gene>
<protein>
    <recommendedName>
        <fullName evidence="4">O-antigen ligase domain-containing protein</fullName>
    </recommendedName>
</protein>
<feature type="transmembrane region" description="Helical" evidence="1">
    <location>
        <begin position="239"/>
        <end position="255"/>
    </location>
</feature>
<dbReference type="EMBL" id="JAUSRD010000007">
    <property type="protein sequence ID" value="MDP9894175.1"/>
    <property type="molecule type" value="Genomic_DNA"/>
</dbReference>
<evidence type="ECO:0000313" key="2">
    <source>
        <dbReference type="EMBL" id="MDP9894175.1"/>
    </source>
</evidence>
<feature type="transmembrane region" description="Helical" evidence="1">
    <location>
        <begin position="61"/>
        <end position="79"/>
    </location>
</feature>
<name>A0AAW8CV26_9BURK</name>
<evidence type="ECO:0008006" key="4">
    <source>
        <dbReference type="Google" id="ProtNLM"/>
    </source>
</evidence>
<accession>A0AAW8CV26</accession>
<dbReference type="AlphaFoldDB" id="A0AAW8CV26"/>
<keyword evidence="1" id="KW-1133">Transmembrane helix</keyword>
<dbReference type="Proteomes" id="UP001242045">
    <property type="component" value="Unassembled WGS sequence"/>
</dbReference>
<feature type="transmembrane region" description="Helical" evidence="1">
    <location>
        <begin position="332"/>
        <end position="353"/>
    </location>
</feature>
<feature type="transmembrane region" description="Helical" evidence="1">
    <location>
        <begin position="7"/>
        <end position="25"/>
    </location>
</feature>
<feature type="transmembrane region" description="Helical" evidence="1">
    <location>
        <begin position="31"/>
        <end position="49"/>
    </location>
</feature>
<feature type="transmembrane region" description="Helical" evidence="1">
    <location>
        <begin position="198"/>
        <end position="227"/>
    </location>
</feature>
<feature type="transmembrane region" description="Helical" evidence="1">
    <location>
        <begin position="120"/>
        <end position="138"/>
    </location>
</feature>
<feature type="transmembrane region" description="Helical" evidence="1">
    <location>
        <begin position="174"/>
        <end position="191"/>
    </location>
</feature>